<accession>A0A6V7WDM0</accession>
<organism evidence="3 4">
    <name type="scientific">Meloidogyne enterolobii</name>
    <name type="common">Root-knot nematode worm</name>
    <name type="synonym">Meloidogyne mayaguensis</name>
    <dbReference type="NCBI Taxonomy" id="390850"/>
    <lineage>
        <taxon>Eukaryota</taxon>
        <taxon>Metazoa</taxon>
        <taxon>Ecdysozoa</taxon>
        <taxon>Nematoda</taxon>
        <taxon>Chromadorea</taxon>
        <taxon>Rhabditida</taxon>
        <taxon>Tylenchina</taxon>
        <taxon>Tylenchomorpha</taxon>
        <taxon>Tylenchoidea</taxon>
        <taxon>Meloidogynidae</taxon>
        <taxon>Meloidogyninae</taxon>
        <taxon>Meloidogyne</taxon>
    </lineage>
</organism>
<gene>
    <name evidence="3" type="ORF">MENT_LOCUS37489</name>
</gene>
<dbReference type="Proteomes" id="UP000580250">
    <property type="component" value="Unassembled WGS sequence"/>
</dbReference>
<evidence type="ECO:0000313" key="4">
    <source>
        <dbReference type="Proteomes" id="UP000580250"/>
    </source>
</evidence>
<feature type="transmembrane region" description="Helical" evidence="2">
    <location>
        <begin position="103"/>
        <end position="122"/>
    </location>
</feature>
<feature type="transmembrane region" description="Helical" evidence="2">
    <location>
        <begin position="25"/>
        <end position="42"/>
    </location>
</feature>
<evidence type="ECO:0000256" key="2">
    <source>
        <dbReference type="SAM" id="Phobius"/>
    </source>
</evidence>
<evidence type="ECO:0000313" key="3">
    <source>
        <dbReference type="EMBL" id="CAD2185085.1"/>
    </source>
</evidence>
<dbReference type="AlphaFoldDB" id="A0A6V7WDM0"/>
<feature type="compositionally biased region" description="Low complexity" evidence="1">
    <location>
        <begin position="360"/>
        <end position="380"/>
    </location>
</feature>
<keyword evidence="2" id="KW-0812">Transmembrane</keyword>
<comment type="caution">
    <text evidence="3">The sequence shown here is derived from an EMBL/GenBank/DDBJ whole genome shotgun (WGS) entry which is preliminary data.</text>
</comment>
<reference evidence="3 4" key="1">
    <citation type="submission" date="2020-08" db="EMBL/GenBank/DDBJ databases">
        <authorList>
            <person name="Koutsovoulos G."/>
            <person name="Danchin GJ E."/>
        </authorList>
    </citation>
    <scope>NUCLEOTIDE SEQUENCE [LARGE SCALE GENOMIC DNA]</scope>
</reference>
<dbReference type="PANTHER" id="PTHR40288:SF2">
    <property type="entry name" value="G PROTEIN-COUPLED RECEPTOR-RELATED"/>
    <property type="match status" value="1"/>
</dbReference>
<dbReference type="PANTHER" id="PTHR40288">
    <property type="entry name" value="PROTEIN CBG16535-RELATED"/>
    <property type="match status" value="1"/>
</dbReference>
<dbReference type="EMBL" id="CAJEWN010000529">
    <property type="protein sequence ID" value="CAD2185085.1"/>
    <property type="molecule type" value="Genomic_DNA"/>
</dbReference>
<proteinExistence type="predicted"/>
<dbReference type="OrthoDB" id="5820373at2759"/>
<protein>
    <submittedName>
        <fullName evidence="3">Uncharacterized protein</fullName>
    </submittedName>
</protein>
<name>A0A6V7WDM0_MELEN</name>
<keyword evidence="2" id="KW-0472">Membrane</keyword>
<feature type="transmembrane region" description="Helical" evidence="2">
    <location>
        <begin position="170"/>
        <end position="192"/>
    </location>
</feature>
<evidence type="ECO:0000256" key="1">
    <source>
        <dbReference type="SAM" id="MobiDB-lite"/>
    </source>
</evidence>
<feature type="transmembrane region" description="Helical" evidence="2">
    <location>
        <begin position="128"/>
        <end position="150"/>
    </location>
</feature>
<keyword evidence="2" id="KW-1133">Transmembrane helix</keyword>
<sequence length="644" mass="74128">MKTHYVVISDEHSKLFGHRILNSQLSLYLGLVQLLVCIWALSQHIWAMFTLKEILHCDFSDNSTLPPMFTRVDAIIYDIGLFHHLWGITGCVAQHLDGGYGRFCWCIAHILALLVCLPFAFSSRPRPYFLWPLLIQQSAYGVGMLILSLAAFPKAAQLIGDLQNAPIRPLIFYTFGTLMNFFLLYVYWHWYWHVETLWNSARKLKRGETLNKNNNRRPFRRASPVGENILGNNGNLYSNSISTQQGMPQILNGNLNNGVDENKKQTSVSILNGNHTITLPITKIEQQKPPKISQSVHQNYSKKNQNNLSFDSDISLPSTVSTTSTIAQQQQLPSSDLFPLNNLIQSRFGMKYYSLSSSSLPPLISSSSPSNKNQQQQQQNRRLTATENQFYLNKQNIQLPPRVLHLRKQERFGLPKPKNSLEENSCNNKFREKSIRRASSGNYNNNILQRQYGVDNEVNNEKNLLTRTSLPNGDLLIENINKNSKNSSNLIQTGQKQLNKIKLPTQKIYEINYGQKRRKDFEINGRRISSQLPLNDNPINQFNNITPLLTTRCSLPIIEPKIQNPQQNQILMNQNPLINPSINTQNNSQIFPTYLNNSSMFNSYNENLIENSVWNFRQKENLNFYQNNDGEEEEEETWRRLPIN</sequence>
<feature type="region of interest" description="Disordered" evidence="1">
    <location>
        <begin position="360"/>
        <end position="382"/>
    </location>
</feature>